<evidence type="ECO:0000313" key="6">
    <source>
        <dbReference type="Proteomes" id="UP000308891"/>
    </source>
</evidence>
<dbReference type="GO" id="GO:0005829">
    <property type="term" value="C:cytosol"/>
    <property type="evidence" value="ECO:0007669"/>
    <property type="project" value="TreeGrafter"/>
</dbReference>
<dbReference type="AlphaFoldDB" id="A0A4T0V269"/>
<sequence>MKIALYCLQAATAADARTLLESLPGASVSVATGDARALEQLAAGNPDVLLCEAAPGSHTVAALARVSASRPPLTPMLLSRAPTPELLIEAMRAGVREVLPLPLDRVTVAAALERLRVQAQTVPGRHGKVLAFIPCKGGSGATFLATNLAWTLAQAPDNARVLLVDLHLQFGDAALFLTSETPPSNLAQLVHNTDRLDAALLSSSLLWLTPRLGVLASADDLGAGLEIQPGQVEALLALARQEFDFVVLDLGRTLDPVTVKALDAADRIYPVLQATLPFVRDSRRLLDAFQSLGYPNERVSLIVNRASKHGDIRQQDIERSLGRDIAYSVPNNYPLVASSVNQGLPLAKLAPSSPVVQALGQIATDLKPQADKPASWWQRLRLGGRNETVAAKA</sequence>
<keyword evidence="1" id="KW-0547">Nucleotide-binding</keyword>
<comment type="caution">
    <text evidence="5">The sequence shown here is derived from an EMBL/GenBank/DDBJ whole genome shotgun (WGS) entry which is preliminary data.</text>
</comment>
<dbReference type="Gene3D" id="3.40.50.2300">
    <property type="match status" value="1"/>
</dbReference>
<evidence type="ECO:0000313" key="5">
    <source>
        <dbReference type="EMBL" id="TIC85245.1"/>
    </source>
</evidence>
<dbReference type="InterPro" id="IPR001789">
    <property type="entry name" value="Sig_transdc_resp-reg_receiver"/>
</dbReference>
<dbReference type="EMBL" id="STGJ01000003">
    <property type="protein sequence ID" value="TIC85245.1"/>
    <property type="molecule type" value="Genomic_DNA"/>
</dbReference>
<evidence type="ECO:0000256" key="2">
    <source>
        <dbReference type="ARBA" id="ARBA00022840"/>
    </source>
</evidence>
<gene>
    <name evidence="5" type="ORF">E5K04_04405</name>
</gene>
<name>A0A4T0V269_9NEIS</name>
<dbReference type="GO" id="GO:0005524">
    <property type="term" value="F:ATP binding"/>
    <property type="evidence" value="ECO:0007669"/>
    <property type="project" value="UniProtKB-KW"/>
</dbReference>
<dbReference type="InterPro" id="IPR027417">
    <property type="entry name" value="P-loop_NTPase"/>
</dbReference>
<accession>A0A4T0V269</accession>
<comment type="caution">
    <text evidence="3">Lacks conserved residue(s) required for the propagation of feature annotation.</text>
</comment>
<keyword evidence="6" id="KW-1185">Reference proteome</keyword>
<evidence type="ECO:0000259" key="4">
    <source>
        <dbReference type="PROSITE" id="PS50110"/>
    </source>
</evidence>
<dbReference type="RefSeq" id="WP_136551693.1">
    <property type="nucleotide sequence ID" value="NZ_STGJ01000003.1"/>
</dbReference>
<dbReference type="InterPro" id="IPR011006">
    <property type="entry name" value="CheY-like_superfamily"/>
</dbReference>
<dbReference type="PANTHER" id="PTHR43384">
    <property type="entry name" value="SEPTUM SITE-DETERMINING PROTEIN MIND HOMOLOG, CHLOROPLASTIC-RELATED"/>
    <property type="match status" value="1"/>
</dbReference>
<protein>
    <submittedName>
        <fullName evidence="5">Response regulator receiver protein</fullName>
    </submittedName>
</protein>
<dbReference type="PANTHER" id="PTHR43384:SF6">
    <property type="entry name" value="SEPTUM SITE-DETERMINING PROTEIN MIND HOMOLOG, CHLOROPLASTIC"/>
    <property type="match status" value="1"/>
</dbReference>
<proteinExistence type="predicted"/>
<dbReference type="PROSITE" id="PS50110">
    <property type="entry name" value="RESPONSE_REGULATORY"/>
    <property type="match status" value="1"/>
</dbReference>
<dbReference type="GO" id="GO:0009898">
    <property type="term" value="C:cytoplasmic side of plasma membrane"/>
    <property type="evidence" value="ECO:0007669"/>
    <property type="project" value="TreeGrafter"/>
</dbReference>
<keyword evidence="2" id="KW-0067">ATP-binding</keyword>
<dbReference type="Proteomes" id="UP000308891">
    <property type="component" value="Unassembled WGS sequence"/>
</dbReference>
<reference evidence="5 6" key="1">
    <citation type="submission" date="2019-04" db="EMBL/GenBank/DDBJ databases">
        <title>Crenobacter sp. nov.</title>
        <authorList>
            <person name="Shi S."/>
        </authorList>
    </citation>
    <scope>NUCLEOTIDE SEQUENCE [LARGE SCALE GENOMIC DNA]</scope>
    <source>
        <strain evidence="5 6">GY 70310</strain>
    </source>
</reference>
<dbReference type="SUPFAM" id="SSF52540">
    <property type="entry name" value="P-loop containing nucleoside triphosphate hydrolases"/>
    <property type="match status" value="1"/>
</dbReference>
<feature type="domain" description="Response regulatory" evidence="4">
    <location>
        <begin position="2"/>
        <end position="116"/>
    </location>
</feature>
<dbReference type="InterPro" id="IPR050625">
    <property type="entry name" value="ParA/MinD_ATPase"/>
</dbReference>
<dbReference type="GO" id="GO:0000160">
    <property type="term" value="P:phosphorelay signal transduction system"/>
    <property type="evidence" value="ECO:0007669"/>
    <property type="project" value="InterPro"/>
</dbReference>
<dbReference type="InterPro" id="IPR025669">
    <property type="entry name" value="AAA_dom"/>
</dbReference>
<dbReference type="Gene3D" id="3.40.50.300">
    <property type="entry name" value="P-loop containing nucleotide triphosphate hydrolases"/>
    <property type="match status" value="1"/>
</dbReference>
<evidence type="ECO:0000256" key="3">
    <source>
        <dbReference type="PROSITE-ProRule" id="PRU00169"/>
    </source>
</evidence>
<dbReference type="OrthoDB" id="9768734at2"/>
<dbReference type="GO" id="GO:0051782">
    <property type="term" value="P:negative regulation of cell division"/>
    <property type="evidence" value="ECO:0007669"/>
    <property type="project" value="TreeGrafter"/>
</dbReference>
<dbReference type="GO" id="GO:0016887">
    <property type="term" value="F:ATP hydrolysis activity"/>
    <property type="evidence" value="ECO:0007669"/>
    <property type="project" value="TreeGrafter"/>
</dbReference>
<evidence type="ECO:0000256" key="1">
    <source>
        <dbReference type="ARBA" id="ARBA00022741"/>
    </source>
</evidence>
<organism evidence="5 6">
    <name type="scientific">Crenobacter intestini</name>
    <dbReference type="NCBI Taxonomy" id="2563443"/>
    <lineage>
        <taxon>Bacteria</taxon>
        <taxon>Pseudomonadati</taxon>
        <taxon>Pseudomonadota</taxon>
        <taxon>Betaproteobacteria</taxon>
        <taxon>Neisseriales</taxon>
        <taxon>Neisseriaceae</taxon>
        <taxon>Crenobacter</taxon>
    </lineage>
</organism>
<dbReference type="SUPFAM" id="SSF52172">
    <property type="entry name" value="CheY-like"/>
    <property type="match status" value="1"/>
</dbReference>
<dbReference type="Pfam" id="PF13614">
    <property type="entry name" value="AAA_31"/>
    <property type="match status" value="1"/>
</dbReference>